<organism evidence="3 4">
    <name type="scientific">Dendrothele bispora (strain CBS 962.96)</name>
    <dbReference type="NCBI Taxonomy" id="1314807"/>
    <lineage>
        <taxon>Eukaryota</taxon>
        <taxon>Fungi</taxon>
        <taxon>Dikarya</taxon>
        <taxon>Basidiomycota</taxon>
        <taxon>Agaricomycotina</taxon>
        <taxon>Agaricomycetes</taxon>
        <taxon>Agaricomycetidae</taxon>
        <taxon>Agaricales</taxon>
        <taxon>Agaricales incertae sedis</taxon>
        <taxon>Dendrothele</taxon>
    </lineage>
</organism>
<evidence type="ECO:0000313" key="3">
    <source>
        <dbReference type="EMBL" id="THU92907.1"/>
    </source>
</evidence>
<name>A0A4S8LTN6_DENBC</name>
<dbReference type="OrthoDB" id="3124902at2759"/>
<evidence type="ECO:0000259" key="2">
    <source>
        <dbReference type="Pfam" id="PF22936"/>
    </source>
</evidence>
<reference evidence="3 4" key="1">
    <citation type="journal article" date="2019" name="Nat. Ecol. Evol.">
        <title>Megaphylogeny resolves global patterns of mushroom evolution.</title>
        <authorList>
            <person name="Varga T."/>
            <person name="Krizsan K."/>
            <person name="Foldi C."/>
            <person name="Dima B."/>
            <person name="Sanchez-Garcia M."/>
            <person name="Sanchez-Ramirez S."/>
            <person name="Szollosi G.J."/>
            <person name="Szarkandi J.G."/>
            <person name="Papp V."/>
            <person name="Albert L."/>
            <person name="Andreopoulos W."/>
            <person name="Angelini C."/>
            <person name="Antonin V."/>
            <person name="Barry K.W."/>
            <person name="Bougher N.L."/>
            <person name="Buchanan P."/>
            <person name="Buyck B."/>
            <person name="Bense V."/>
            <person name="Catcheside P."/>
            <person name="Chovatia M."/>
            <person name="Cooper J."/>
            <person name="Damon W."/>
            <person name="Desjardin D."/>
            <person name="Finy P."/>
            <person name="Geml J."/>
            <person name="Haridas S."/>
            <person name="Hughes K."/>
            <person name="Justo A."/>
            <person name="Karasinski D."/>
            <person name="Kautmanova I."/>
            <person name="Kiss B."/>
            <person name="Kocsube S."/>
            <person name="Kotiranta H."/>
            <person name="LaButti K.M."/>
            <person name="Lechner B.E."/>
            <person name="Liimatainen K."/>
            <person name="Lipzen A."/>
            <person name="Lukacs Z."/>
            <person name="Mihaltcheva S."/>
            <person name="Morgado L.N."/>
            <person name="Niskanen T."/>
            <person name="Noordeloos M.E."/>
            <person name="Ohm R.A."/>
            <person name="Ortiz-Santana B."/>
            <person name="Ovrebo C."/>
            <person name="Racz N."/>
            <person name="Riley R."/>
            <person name="Savchenko A."/>
            <person name="Shiryaev A."/>
            <person name="Soop K."/>
            <person name="Spirin V."/>
            <person name="Szebenyi C."/>
            <person name="Tomsovsky M."/>
            <person name="Tulloss R.E."/>
            <person name="Uehling J."/>
            <person name="Grigoriev I.V."/>
            <person name="Vagvolgyi C."/>
            <person name="Papp T."/>
            <person name="Martin F.M."/>
            <person name="Miettinen O."/>
            <person name="Hibbett D.S."/>
            <person name="Nagy L.G."/>
        </authorList>
    </citation>
    <scope>NUCLEOTIDE SEQUENCE [LARGE SCALE GENOMIC DNA]</scope>
    <source>
        <strain evidence="3 4">CBS 962.96</strain>
    </source>
</reference>
<feature type="compositionally biased region" description="Low complexity" evidence="1">
    <location>
        <begin position="55"/>
        <end position="70"/>
    </location>
</feature>
<dbReference type="EMBL" id="ML179264">
    <property type="protein sequence ID" value="THU92907.1"/>
    <property type="molecule type" value="Genomic_DNA"/>
</dbReference>
<evidence type="ECO:0000256" key="1">
    <source>
        <dbReference type="SAM" id="MobiDB-lite"/>
    </source>
</evidence>
<proteinExistence type="predicted"/>
<dbReference type="InterPro" id="IPR054722">
    <property type="entry name" value="PolX-like_BBD"/>
</dbReference>
<keyword evidence="4" id="KW-1185">Reference proteome</keyword>
<feature type="region of interest" description="Disordered" evidence="1">
    <location>
        <begin position="52"/>
        <end position="80"/>
    </location>
</feature>
<protein>
    <recommendedName>
        <fullName evidence="2">Retrovirus-related Pol polyprotein from transposon TNT 1-94-like beta-barrel domain-containing protein</fullName>
    </recommendedName>
</protein>
<dbReference type="Proteomes" id="UP000297245">
    <property type="component" value="Unassembled WGS sequence"/>
</dbReference>
<dbReference type="AlphaFoldDB" id="A0A4S8LTN6"/>
<accession>A0A4S8LTN6</accession>
<sequence length="236" mass="25475">MDGNPIPIIPASLVSRPCLHPSTPPPSVYSSVIPSTALATIKELPSTELSKLSASIKPSKPGTSTKSSMTRTPTKPLIPPTTAVIPSSLSTRLLLDSVMTFNLIQDRAAFSTYTQQQKTLPSSTGHFFDAVGFGTVDLHVTALKQEYPLRLTLCYHVPSASHNILSTSCLMGADMQIILSNRSPRILLPLKTRQASPSMPKYYPLSRERTHFYLKAVIVPNSSSVSTSATIPTVTI</sequence>
<feature type="domain" description="Retrovirus-related Pol polyprotein from transposon TNT 1-94-like beta-barrel" evidence="2">
    <location>
        <begin position="94"/>
        <end position="171"/>
    </location>
</feature>
<gene>
    <name evidence="3" type="ORF">K435DRAFT_780077</name>
</gene>
<evidence type="ECO:0000313" key="4">
    <source>
        <dbReference type="Proteomes" id="UP000297245"/>
    </source>
</evidence>
<dbReference type="Pfam" id="PF22936">
    <property type="entry name" value="Pol_BBD"/>
    <property type="match status" value="1"/>
</dbReference>